<evidence type="ECO:0000259" key="1">
    <source>
        <dbReference type="Pfam" id="PF00561"/>
    </source>
</evidence>
<feature type="domain" description="AB hydrolase-1" evidence="1">
    <location>
        <begin position="60"/>
        <end position="229"/>
    </location>
</feature>
<keyword evidence="3" id="KW-1185">Reference proteome</keyword>
<protein>
    <recommendedName>
        <fullName evidence="1">AB hydrolase-1 domain-containing protein</fullName>
    </recommendedName>
</protein>
<dbReference type="EMBL" id="CAJPDT010000009">
    <property type="protein sequence ID" value="CAF9911892.1"/>
    <property type="molecule type" value="Genomic_DNA"/>
</dbReference>
<sequence>MPTPLAAPVPVIAESLYSRSYFYVGGEYVNAGSDDGQRVFTGQMYVEQLTPIDGVKHPWPIIFIQGGGQTGTNFLNTPDGRKGWASWLLDQGYTVYLLDQVSRGRSSYHPSNGPIINYTAELAEKRWTACRDFQLWPEAALHTQWPGSGRVGDPVFDAYYASTVPSLKDYGVEQKLMQAAGAHLLDRIGPAILVTHSQGGTHGWLWADARPELVKAIVAIEPSGPPFQSTIVKDPTVKIYGITDIPMSYDPPADATIGGKAPLQTQEHPALNGRNFFLQQEPARRLKNLSRIPVLLETGEASSHASYDEFTVRFLRQAGVNVKHLKLAEEGIHGNGHLQFLEKNNLEIIEMLEKWIKGIE</sequence>
<dbReference type="PANTHER" id="PTHR43194:SF4">
    <property type="entry name" value="AB HYDROLASE-1 DOMAIN-CONTAINING PROTEIN"/>
    <property type="match status" value="1"/>
</dbReference>
<dbReference type="PANTHER" id="PTHR43194">
    <property type="entry name" value="HYDROLASE ALPHA/BETA FOLD FAMILY"/>
    <property type="match status" value="1"/>
</dbReference>
<evidence type="ECO:0000313" key="2">
    <source>
        <dbReference type="EMBL" id="CAF9911892.1"/>
    </source>
</evidence>
<dbReference type="InterPro" id="IPR000073">
    <property type="entry name" value="AB_hydrolase_1"/>
</dbReference>
<accession>A0A8H3ETE0</accession>
<dbReference type="AlphaFoldDB" id="A0A8H3ETE0"/>
<dbReference type="SUPFAM" id="SSF53474">
    <property type="entry name" value="alpha/beta-Hydrolases"/>
    <property type="match status" value="1"/>
</dbReference>
<proteinExistence type="predicted"/>
<comment type="caution">
    <text evidence="2">The sequence shown here is derived from an EMBL/GenBank/DDBJ whole genome shotgun (WGS) entry which is preliminary data.</text>
</comment>
<evidence type="ECO:0000313" key="3">
    <source>
        <dbReference type="Proteomes" id="UP000664534"/>
    </source>
</evidence>
<dbReference type="InterPro" id="IPR050228">
    <property type="entry name" value="Carboxylesterase_BioH"/>
</dbReference>
<organism evidence="2 3">
    <name type="scientific">Imshaugia aleurites</name>
    <dbReference type="NCBI Taxonomy" id="172621"/>
    <lineage>
        <taxon>Eukaryota</taxon>
        <taxon>Fungi</taxon>
        <taxon>Dikarya</taxon>
        <taxon>Ascomycota</taxon>
        <taxon>Pezizomycotina</taxon>
        <taxon>Lecanoromycetes</taxon>
        <taxon>OSLEUM clade</taxon>
        <taxon>Lecanoromycetidae</taxon>
        <taxon>Lecanorales</taxon>
        <taxon>Lecanorineae</taxon>
        <taxon>Parmeliaceae</taxon>
        <taxon>Imshaugia</taxon>
    </lineage>
</organism>
<gene>
    <name evidence="2" type="ORF">IMSHALPRED_010621</name>
</gene>
<reference evidence="2" key="1">
    <citation type="submission" date="2021-03" db="EMBL/GenBank/DDBJ databases">
        <authorList>
            <person name="Tagirdzhanova G."/>
        </authorList>
    </citation>
    <scope>NUCLEOTIDE SEQUENCE</scope>
</reference>
<dbReference type="Gene3D" id="3.40.50.1820">
    <property type="entry name" value="alpha/beta hydrolase"/>
    <property type="match status" value="1"/>
</dbReference>
<dbReference type="OrthoDB" id="9978720at2759"/>
<dbReference type="InterPro" id="IPR029058">
    <property type="entry name" value="AB_hydrolase_fold"/>
</dbReference>
<dbReference type="Proteomes" id="UP000664534">
    <property type="component" value="Unassembled WGS sequence"/>
</dbReference>
<dbReference type="Pfam" id="PF00561">
    <property type="entry name" value="Abhydrolase_1"/>
    <property type="match status" value="1"/>
</dbReference>
<name>A0A8H3ETE0_9LECA</name>
<dbReference type="CDD" id="cd12809">
    <property type="entry name" value="Esterase_713_like-2"/>
    <property type="match status" value="1"/>
</dbReference>